<reference evidence="2" key="1">
    <citation type="submission" date="2020-12" db="UniProtKB">
        <authorList>
            <consortium name="WormBaseParasite"/>
        </authorList>
    </citation>
    <scope>IDENTIFICATION</scope>
    <source>
        <strain evidence="2">MHco3</strain>
    </source>
</reference>
<keyword evidence="1" id="KW-1185">Reference proteome</keyword>
<evidence type="ECO:0000313" key="1">
    <source>
        <dbReference type="Proteomes" id="UP000025227"/>
    </source>
</evidence>
<name>A0A7I4YVT7_HAECO</name>
<accession>A0A7I4YVT7</accession>
<dbReference type="OrthoDB" id="5895647at2759"/>
<protein>
    <submittedName>
        <fullName evidence="2">SMB domain-containing protein</fullName>
    </submittedName>
</protein>
<proteinExistence type="predicted"/>
<dbReference type="Proteomes" id="UP000025227">
    <property type="component" value="Unplaced"/>
</dbReference>
<evidence type="ECO:0000313" key="2">
    <source>
        <dbReference type="WBParaSite" id="HCON_00151380-00001"/>
    </source>
</evidence>
<dbReference type="WBParaSite" id="HCON_00151380-00001">
    <property type="protein sequence ID" value="HCON_00151380-00001"/>
    <property type="gene ID" value="HCON_00151380"/>
</dbReference>
<sequence>MLGILLALRLVIACNYKPPKPEEVMAAKTEYPLGSRSKRESPWDWILIKIEYDHSFNLFDEEIKEVVEQLVRGARHFFETTVKVHRLASLQLPPRCKGRSGKLRNSTNCAGLCEKRCGRVIAPQGAHYFGCCTCLGGNNDCNRNHSNCGVVEWDQLVQFAYSPNLALSGYHYSGPCKSVWQTRSHQDTRTMARS</sequence>
<organism evidence="1 2">
    <name type="scientific">Haemonchus contortus</name>
    <name type="common">Barber pole worm</name>
    <dbReference type="NCBI Taxonomy" id="6289"/>
    <lineage>
        <taxon>Eukaryota</taxon>
        <taxon>Metazoa</taxon>
        <taxon>Ecdysozoa</taxon>
        <taxon>Nematoda</taxon>
        <taxon>Chromadorea</taxon>
        <taxon>Rhabditida</taxon>
        <taxon>Rhabditina</taxon>
        <taxon>Rhabditomorpha</taxon>
        <taxon>Strongyloidea</taxon>
        <taxon>Trichostrongylidae</taxon>
        <taxon>Haemonchus</taxon>
    </lineage>
</organism>
<dbReference type="AlphaFoldDB" id="A0A7I4YVT7"/>